<dbReference type="GO" id="GO:0016747">
    <property type="term" value="F:acyltransferase activity, transferring groups other than amino-acyl groups"/>
    <property type="evidence" value="ECO:0007669"/>
    <property type="project" value="InterPro"/>
</dbReference>
<dbReference type="Pfam" id="PF00583">
    <property type="entry name" value="Acetyltransf_1"/>
    <property type="match status" value="1"/>
</dbReference>
<gene>
    <name evidence="4" type="ORF">E6H01_11490</name>
</gene>
<comment type="caution">
    <text evidence="4">The sequence shown here is derived from an EMBL/GenBank/DDBJ whole genome shotgun (WGS) entry which is preliminary data.</text>
</comment>
<dbReference type="CDD" id="cd04301">
    <property type="entry name" value="NAT_SF"/>
    <property type="match status" value="1"/>
</dbReference>
<evidence type="ECO:0000313" key="4">
    <source>
        <dbReference type="EMBL" id="TMI99060.1"/>
    </source>
</evidence>
<protein>
    <submittedName>
        <fullName evidence="4">GNAT family N-acetyltransferase</fullName>
    </submittedName>
</protein>
<dbReference type="AlphaFoldDB" id="A0A537KTN3"/>
<dbReference type="PROSITE" id="PS51186">
    <property type="entry name" value="GNAT"/>
    <property type="match status" value="1"/>
</dbReference>
<evidence type="ECO:0000256" key="1">
    <source>
        <dbReference type="ARBA" id="ARBA00022679"/>
    </source>
</evidence>
<dbReference type="Proteomes" id="UP000319353">
    <property type="component" value="Unassembled WGS sequence"/>
</dbReference>
<accession>A0A537KTN3</accession>
<dbReference type="Gene3D" id="3.40.630.30">
    <property type="match status" value="1"/>
</dbReference>
<dbReference type="EMBL" id="VBAL01000144">
    <property type="protein sequence ID" value="TMI99060.1"/>
    <property type="molecule type" value="Genomic_DNA"/>
</dbReference>
<evidence type="ECO:0000259" key="3">
    <source>
        <dbReference type="PROSITE" id="PS51186"/>
    </source>
</evidence>
<keyword evidence="1 4" id="KW-0808">Transferase</keyword>
<reference evidence="4 5" key="1">
    <citation type="journal article" date="2019" name="Nat. Microbiol.">
        <title>Mediterranean grassland soil C-N compound turnover is dependent on rainfall and depth, and is mediated by genomically divergent microorganisms.</title>
        <authorList>
            <person name="Diamond S."/>
            <person name="Andeer P.F."/>
            <person name="Li Z."/>
            <person name="Crits-Christoph A."/>
            <person name="Burstein D."/>
            <person name="Anantharaman K."/>
            <person name="Lane K.R."/>
            <person name="Thomas B.C."/>
            <person name="Pan C."/>
            <person name="Northen T.R."/>
            <person name="Banfield J.F."/>
        </authorList>
    </citation>
    <scope>NUCLEOTIDE SEQUENCE [LARGE SCALE GENOMIC DNA]</scope>
    <source>
        <strain evidence="4">NP_4</strain>
    </source>
</reference>
<evidence type="ECO:0000313" key="5">
    <source>
        <dbReference type="Proteomes" id="UP000319353"/>
    </source>
</evidence>
<dbReference type="InterPro" id="IPR050832">
    <property type="entry name" value="Bact_Acetyltransf"/>
</dbReference>
<name>A0A537KTN3_9BACT</name>
<dbReference type="InterPro" id="IPR000182">
    <property type="entry name" value="GNAT_dom"/>
</dbReference>
<dbReference type="SUPFAM" id="SSF55729">
    <property type="entry name" value="Acyl-CoA N-acyltransferases (Nat)"/>
    <property type="match status" value="1"/>
</dbReference>
<feature type="domain" description="N-acetyltransferase" evidence="3">
    <location>
        <begin position="17"/>
        <end position="207"/>
    </location>
</feature>
<dbReference type="PANTHER" id="PTHR43877">
    <property type="entry name" value="AMINOALKYLPHOSPHONATE N-ACETYLTRANSFERASE-RELATED-RELATED"/>
    <property type="match status" value="1"/>
</dbReference>
<keyword evidence="2" id="KW-0012">Acyltransferase</keyword>
<proteinExistence type="predicted"/>
<sequence length="214" mass="23053">MPTPAHSCTIVSVGPGAPAHYFQEMAHLHATELQAGLLAKFGVAFLADFYNYVAGDPGCVLLVALEGDKVIGFVSGTHDIGKFYHRFILRRGLKLATRLVPYLLSRRALSSIVSLRRYLTSRNTTHLPVSELTSLAVDVGAQRKGVGKALFAALQEHFRSEGIQAFQVTAAKTQVAALQFYPALGAKLVAKTQLGTLESFVFVCPTPRDPPGST</sequence>
<organism evidence="4 5">
    <name type="scientific">Candidatus Segetimicrobium genomatis</name>
    <dbReference type="NCBI Taxonomy" id="2569760"/>
    <lineage>
        <taxon>Bacteria</taxon>
        <taxon>Bacillati</taxon>
        <taxon>Candidatus Sysuimicrobiota</taxon>
        <taxon>Candidatus Sysuimicrobiia</taxon>
        <taxon>Candidatus Sysuimicrobiales</taxon>
        <taxon>Candidatus Segetimicrobiaceae</taxon>
        <taxon>Candidatus Segetimicrobium</taxon>
    </lineage>
</organism>
<evidence type="ECO:0000256" key="2">
    <source>
        <dbReference type="ARBA" id="ARBA00023315"/>
    </source>
</evidence>
<dbReference type="InterPro" id="IPR016181">
    <property type="entry name" value="Acyl_CoA_acyltransferase"/>
</dbReference>